<dbReference type="InterPro" id="IPR051872">
    <property type="entry name" value="Cytochrome_b5/Flavoprotein_Rdt"/>
</dbReference>
<evidence type="ECO:0000256" key="5">
    <source>
        <dbReference type="SAM" id="MobiDB-lite"/>
    </source>
</evidence>
<dbReference type="InterPro" id="IPR001199">
    <property type="entry name" value="Cyt_B5-like_heme/steroid-bd"/>
</dbReference>
<keyword evidence="1 4" id="KW-0349">Heme</keyword>
<dbReference type="EMBL" id="CAJMWQ010000897">
    <property type="protein sequence ID" value="CAE6394396.1"/>
    <property type="molecule type" value="Genomic_DNA"/>
</dbReference>
<dbReference type="GO" id="GO:0020037">
    <property type="term" value="F:heme binding"/>
    <property type="evidence" value="ECO:0007669"/>
    <property type="project" value="UniProtKB-UniRule"/>
</dbReference>
<keyword evidence="3 4" id="KW-0408">Iron</keyword>
<name>A0A8H2WPR8_9AGAM</name>
<feature type="domain" description="Cytochrome b5 heme-binding" evidence="6">
    <location>
        <begin position="190"/>
        <end position="266"/>
    </location>
</feature>
<dbReference type="InterPro" id="IPR018506">
    <property type="entry name" value="Cyt_B5_heme-BS"/>
</dbReference>
<feature type="compositionally biased region" description="Polar residues" evidence="5">
    <location>
        <begin position="113"/>
        <end position="136"/>
    </location>
</feature>
<evidence type="ECO:0000256" key="1">
    <source>
        <dbReference type="ARBA" id="ARBA00022617"/>
    </source>
</evidence>
<feature type="compositionally biased region" description="Polar residues" evidence="5">
    <location>
        <begin position="14"/>
        <end position="26"/>
    </location>
</feature>
<dbReference type="GO" id="GO:0005737">
    <property type="term" value="C:cytoplasm"/>
    <property type="evidence" value="ECO:0007669"/>
    <property type="project" value="TreeGrafter"/>
</dbReference>
<organism evidence="7 8">
    <name type="scientific">Rhizoctonia solani</name>
    <dbReference type="NCBI Taxonomy" id="456999"/>
    <lineage>
        <taxon>Eukaryota</taxon>
        <taxon>Fungi</taxon>
        <taxon>Dikarya</taxon>
        <taxon>Basidiomycota</taxon>
        <taxon>Agaricomycotina</taxon>
        <taxon>Agaricomycetes</taxon>
        <taxon>Cantharellales</taxon>
        <taxon>Ceratobasidiaceae</taxon>
        <taxon>Rhizoctonia</taxon>
    </lineage>
</organism>
<dbReference type="FunFam" id="3.10.120.10:FF:000001">
    <property type="entry name" value="Cytochrome b5 reductase 4"/>
    <property type="match status" value="1"/>
</dbReference>
<dbReference type="SUPFAM" id="SSF55856">
    <property type="entry name" value="Cytochrome b5-like heme/steroid binding domain"/>
    <property type="match status" value="1"/>
</dbReference>
<dbReference type="GO" id="GO:0004128">
    <property type="term" value="F:cytochrome-b5 reductase activity, acting on NAD(P)H"/>
    <property type="evidence" value="ECO:0007669"/>
    <property type="project" value="TreeGrafter"/>
</dbReference>
<gene>
    <name evidence="7" type="ORF">RDB_LOCUS27301</name>
</gene>
<comment type="similarity">
    <text evidence="4">Belongs to the cytochrome b5 family.</text>
</comment>
<dbReference type="AlphaFoldDB" id="A0A8H2WPR8"/>
<dbReference type="PANTHER" id="PTHR46237">
    <property type="entry name" value="CYTOCHROME B5 REDUCTASE 4 FAMILY MEMBER"/>
    <property type="match status" value="1"/>
</dbReference>
<feature type="region of interest" description="Disordered" evidence="5">
    <location>
        <begin position="14"/>
        <end position="150"/>
    </location>
</feature>
<dbReference type="Pfam" id="PF00173">
    <property type="entry name" value="Cyt-b5"/>
    <property type="match status" value="1"/>
</dbReference>
<dbReference type="PANTHER" id="PTHR46237:SF1">
    <property type="entry name" value="CYTOCHROME B5 REDUCTASE 4"/>
    <property type="match status" value="1"/>
</dbReference>
<dbReference type="Proteomes" id="UP000663826">
    <property type="component" value="Unassembled WGS sequence"/>
</dbReference>
<dbReference type="GO" id="GO:0046872">
    <property type="term" value="F:metal ion binding"/>
    <property type="evidence" value="ECO:0007669"/>
    <property type="project" value="UniProtKB-UniRule"/>
</dbReference>
<evidence type="ECO:0000259" key="6">
    <source>
        <dbReference type="PROSITE" id="PS50255"/>
    </source>
</evidence>
<dbReference type="PROSITE" id="PS50255">
    <property type="entry name" value="CYTOCHROME_B5_2"/>
    <property type="match status" value="1"/>
</dbReference>
<keyword evidence="2 4" id="KW-0479">Metal-binding</keyword>
<feature type="compositionally biased region" description="Polar residues" evidence="5">
    <location>
        <begin position="61"/>
        <end position="92"/>
    </location>
</feature>
<dbReference type="InterPro" id="IPR036400">
    <property type="entry name" value="Cyt_B5-like_heme/steroid_sf"/>
</dbReference>
<evidence type="ECO:0000313" key="7">
    <source>
        <dbReference type="EMBL" id="CAE6394396.1"/>
    </source>
</evidence>
<evidence type="ECO:0000313" key="8">
    <source>
        <dbReference type="Proteomes" id="UP000663826"/>
    </source>
</evidence>
<sequence length="270" mass="28403">MSSYLRSWLAPVIGTNTANGPASSNADAPGPTINLSEPSPPASESGDIEDDDSPPPFPLPNSIQRSSGSSQPNPTIISNEASTSNAQASRQRSPSPDSKSMPPPRLPAVRLPSVSSNGLLASNAPTQQKNTISMPSAGSLALPPSTTKPMPNVNTKGKARAKVALAPGHGALDWASLKSSGVDLRGVTELQRVTPSMLKEHRSRDDAWSAFGGKVYNITPYLPYHPGGEKELMRVAGRDGTKLFATTHAWVNLDFMLDGCLVGFLVPEQS</sequence>
<dbReference type="SMART" id="SM01117">
    <property type="entry name" value="Cyt-b5"/>
    <property type="match status" value="1"/>
</dbReference>
<dbReference type="PROSITE" id="PS00191">
    <property type="entry name" value="CYTOCHROME_B5_1"/>
    <property type="match status" value="1"/>
</dbReference>
<evidence type="ECO:0000256" key="3">
    <source>
        <dbReference type="ARBA" id="ARBA00023004"/>
    </source>
</evidence>
<evidence type="ECO:0000256" key="2">
    <source>
        <dbReference type="ARBA" id="ARBA00022723"/>
    </source>
</evidence>
<protein>
    <recommendedName>
        <fullName evidence="6">Cytochrome b5 heme-binding domain-containing protein</fullName>
    </recommendedName>
</protein>
<dbReference type="Gene3D" id="3.10.120.10">
    <property type="entry name" value="Cytochrome b5-like heme/steroid binding domain"/>
    <property type="match status" value="1"/>
</dbReference>
<accession>A0A8H2WPR8</accession>
<reference evidence="7" key="1">
    <citation type="submission" date="2021-01" db="EMBL/GenBank/DDBJ databases">
        <authorList>
            <person name="Kaushik A."/>
        </authorList>
    </citation>
    <scope>NUCLEOTIDE SEQUENCE</scope>
    <source>
        <strain evidence="7">AG1-1B</strain>
    </source>
</reference>
<comment type="caution">
    <text evidence="7">The sequence shown here is derived from an EMBL/GenBank/DDBJ whole genome shotgun (WGS) entry which is preliminary data.</text>
</comment>
<proteinExistence type="inferred from homology"/>
<evidence type="ECO:0000256" key="4">
    <source>
        <dbReference type="RuleBase" id="RU362121"/>
    </source>
</evidence>